<proteinExistence type="predicted"/>
<keyword evidence="2" id="KW-1185">Reference proteome</keyword>
<name>A0A2W0HFV9_9BACI</name>
<evidence type="ECO:0000313" key="2">
    <source>
        <dbReference type="Proteomes" id="UP000248066"/>
    </source>
</evidence>
<protein>
    <submittedName>
        <fullName evidence="1">Uncharacterized protein</fullName>
    </submittedName>
</protein>
<sequence>MLFIAIQVNAFRGQRLSLLGNFPASSSASIPFEAVFIEATRSLFVKQTLVAGVATFRLFCCGEGRRFLQILALFIPAGEAVLRFRISFINSSILNENSLSFAENMSRF</sequence>
<organism evidence="1 2">
    <name type="scientific">Alteribacter lacisalsi</name>
    <dbReference type="NCBI Taxonomy" id="2045244"/>
    <lineage>
        <taxon>Bacteria</taxon>
        <taxon>Bacillati</taxon>
        <taxon>Bacillota</taxon>
        <taxon>Bacilli</taxon>
        <taxon>Bacillales</taxon>
        <taxon>Bacillaceae</taxon>
        <taxon>Alteribacter</taxon>
    </lineage>
</organism>
<accession>A0A2W0HFV9</accession>
<dbReference type="Proteomes" id="UP000248066">
    <property type="component" value="Unassembled WGS sequence"/>
</dbReference>
<gene>
    <name evidence="1" type="ORF">CR205_19455</name>
</gene>
<dbReference type="AlphaFoldDB" id="A0A2W0HFV9"/>
<evidence type="ECO:0000313" key="1">
    <source>
        <dbReference type="EMBL" id="PYZ95689.1"/>
    </source>
</evidence>
<comment type="caution">
    <text evidence="1">The sequence shown here is derived from an EMBL/GenBank/DDBJ whole genome shotgun (WGS) entry which is preliminary data.</text>
</comment>
<dbReference type="EMBL" id="PDOF01000004">
    <property type="protein sequence ID" value="PYZ95689.1"/>
    <property type="molecule type" value="Genomic_DNA"/>
</dbReference>
<reference evidence="1 2" key="1">
    <citation type="submission" date="2017-10" db="EMBL/GenBank/DDBJ databases">
        <title>Bacillus sp. nov., a halophilic bacterium isolated from a Yangshapao Lake.</title>
        <authorList>
            <person name="Wang H."/>
        </authorList>
    </citation>
    <scope>NUCLEOTIDE SEQUENCE [LARGE SCALE GENOMIC DNA]</scope>
    <source>
        <strain evidence="1 2">YSP-3</strain>
    </source>
</reference>